<dbReference type="Proteomes" id="UP001362999">
    <property type="component" value="Unassembled WGS sequence"/>
</dbReference>
<feature type="region of interest" description="Disordered" evidence="1">
    <location>
        <begin position="179"/>
        <end position="286"/>
    </location>
</feature>
<organism evidence="2 3">
    <name type="scientific">Favolaschia claudopus</name>
    <dbReference type="NCBI Taxonomy" id="2862362"/>
    <lineage>
        <taxon>Eukaryota</taxon>
        <taxon>Fungi</taxon>
        <taxon>Dikarya</taxon>
        <taxon>Basidiomycota</taxon>
        <taxon>Agaricomycotina</taxon>
        <taxon>Agaricomycetes</taxon>
        <taxon>Agaricomycetidae</taxon>
        <taxon>Agaricales</taxon>
        <taxon>Marasmiineae</taxon>
        <taxon>Mycenaceae</taxon>
        <taxon>Favolaschia</taxon>
    </lineage>
</organism>
<gene>
    <name evidence="2" type="ORF">R3P38DRAFT_3284208</name>
</gene>
<feature type="compositionally biased region" description="Basic and acidic residues" evidence="1">
    <location>
        <begin position="241"/>
        <end position="250"/>
    </location>
</feature>
<comment type="caution">
    <text evidence="2">The sequence shown here is derived from an EMBL/GenBank/DDBJ whole genome shotgun (WGS) entry which is preliminary data.</text>
</comment>
<feature type="compositionally biased region" description="Acidic residues" evidence="1">
    <location>
        <begin position="204"/>
        <end position="214"/>
    </location>
</feature>
<accession>A0AAW0A6R7</accession>
<reference evidence="2 3" key="1">
    <citation type="journal article" date="2024" name="J Genomics">
        <title>Draft genome sequencing and assembly of Favolaschia claudopus CIRM-BRFM 2984 isolated from oak limbs.</title>
        <authorList>
            <person name="Navarro D."/>
            <person name="Drula E."/>
            <person name="Chaduli D."/>
            <person name="Cazenave R."/>
            <person name="Ahrendt S."/>
            <person name="Wang J."/>
            <person name="Lipzen A."/>
            <person name="Daum C."/>
            <person name="Barry K."/>
            <person name="Grigoriev I.V."/>
            <person name="Favel A."/>
            <person name="Rosso M.N."/>
            <person name="Martin F."/>
        </authorList>
    </citation>
    <scope>NUCLEOTIDE SEQUENCE [LARGE SCALE GENOMIC DNA]</scope>
    <source>
        <strain evidence="2 3">CIRM-BRFM 2984</strain>
    </source>
</reference>
<dbReference type="EMBL" id="JAWWNJ010000083">
    <property type="protein sequence ID" value="KAK7001356.1"/>
    <property type="molecule type" value="Genomic_DNA"/>
</dbReference>
<evidence type="ECO:0000313" key="3">
    <source>
        <dbReference type="Proteomes" id="UP001362999"/>
    </source>
</evidence>
<evidence type="ECO:0000256" key="1">
    <source>
        <dbReference type="SAM" id="MobiDB-lite"/>
    </source>
</evidence>
<proteinExistence type="predicted"/>
<protein>
    <submittedName>
        <fullName evidence="2">Uncharacterized protein</fullName>
    </submittedName>
</protein>
<evidence type="ECO:0000313" key="2">
    <source>
        <dbReference type="EMBL" id="KAK7001356.1"/>
    </source>
</evidence>
<feature type="non-terminal residue" evidence="2">
    <location>
        <position position="1"/>
    </location>
</feature>
<feature type="compositionally biased region" description="Low complexity" evidence="1">
    <location>
        <begin position="255"/>
        <end position="268"/>
    </location>
</feature>
<feature type="compositionally biased region" description="Basic residues" evidence="1">
    <location>
        <begin position="275"/>
        <end position="286"/>
    </location>
</feature>
<keyword evidence="3" id="KW-1185">Reference proteome</keyword>
<sequence>MPAAFDLKQVGQLFNDTIDAIRDDADVDALEPDAVEWLKGARYRLMREIEQAYYSLARARDTPMSQPAWALDPTEFLHLSTTPVPGPLKPYIPAMLDNLRELLTACGFHARVDTLVWWITVNISFPAKVTVGAAGASHPKKRTLHIDDEFSMAGGNRRQISTAGSGLFTGGNFARLVESRRDTGDGAGSSRKRRRESRVVKSEVEEDVNDDDDEGNRKETGRIDVGLSKRPGRRRGSGAIKQEDSEENGRRLRSATRASSSATLRSASEPQTTRRSTRKRAKNDEV</sequence>
<name>A0AAW0A6R7_9AGAR</name>
<dbReference type="AlphaFoldDB" id="A0AAW0A6R7"/>